<feature type="domain" description="ATP-grasp" evidence="2">
    <location>
        <begin position="88"/>
        <end position="343"/>
    </location>
</feature>
<dbReference type="RefSeq" id="WP_278015062.1">
    <property type="nucleotide sequence ID" value="NZ_CP121106.1"/>
</dbReference>
<organism evidence="3 4">
    <name type="scientific">Altererythrobacter arenosus</name>
    <dbReference type="NCBI Taxonomy" id="3032592"/>
    <lineage>
        <taxon>Bacteria</taxon>
        <taxon>Pseudomonadati</taxon>
        <taxon>Pseudomonadota</taxon>
        <taxon>Alphaproteobacteria</taxon>
        <taxon>Sphingomonadales</taxon>
        <taxon>Erythrobacteraceae</taxon>
        <taxon>Altererythrobacter</taxon>
    </lineage>
</organism>
<dbReference type="EMBL" id="CP121106">
    <property type="protein sequence ID" value="WFL76296.1"/>
    <property type="molecule type" value="Genomic_DNA"/>
</dbReference>
<dbReference type="InterPro" id="IPR011761">
    <property type="entry name" value="ATP-grasp"/>
</dbReference>
<proteinExistence type="predicted"/>
<evidence type="ECO:0000313" key="3">
    <source>
        <dbReference type="EMBL" id="WFL76296.1"/>
    </source>
</evidence>
<keyword evidence="4" id="KW-1185">Reference proteome</keyword>
<gene>
    <name evidence="3" type="ORF">P7228_09825</name>
</gene>
<evidence type="ECO:0000259" key="2">
    <source>
        <dbReference type="PROSITE" id="PS50975"/>
    </source>
</evidence>
<sequence>MFSRLTRARRLLDFQSVLQRRRMLPIRAAFYDNLWRSAASDLGAEVEVARLGLIRIRRDGLVTHVQRSNLPLDDALTSLVISDKLFCYESFLARDLPVPRHAAFTLTELGQAEAFLARIGQAAVVKPLAGTGGGMGVTTGVIDKAGLHRAARYAAGFGPNLLIEEEVSGPSYRLLYLDGQFIDAIRRDPPSVTGDDKHSIGQLVGRENRRRLAPPVTALSPLRIDSDMKNTLARAGLSLAYRPAKGERLVVKGAVNENTASDNHSVKGIVHHDIVRRIGDLVQAMAIRFAGVDLIGGDLTRPLGECGSVINEVNVNPGIHHHMLVRDPAIAVPVPLLILEHLFEERTGVMMP</sequence>
<evidence type="ECO:0000313" key="4">
    <source>
        <dbReference type="Proteomes" id="UP001215827"/>
    </source>
</evidence>
<dbReference type="Gene3D" id="3.30.470.20">
    <property type="entry name" value="ATP-grasp fold, B domain"/>
    <property type="match status" value="2"/>
</dbReference>
<evidence type="ECO:0000256" key="1">
    <source>
        <dbReference type="PROSITE-ProRule" id="PRU00409"/>
    </source>
</evidence>
<name>A0ABY8FT86_9SPHN</name>
<dbReference type="PROSITE" id="PS50975">
    <property type="entry name" value="ATP_GRASP"/>
    <property type="match status" value="1"/>
</dbReference>
<accession>A0ABY8FT86</accession>
<dbReference type="SUPFAM" id="SSF56059">
    <property type="entry name" value="Glutathione synthetase ATP-binding domain-like"/>
    <property type="match status" value="1"/>
</dbReference>
<protein>
    <recommendedName>
        <fullName evidence="2">ATP-grasp domain-containing protein</fullName>
    </recommendedName>
</protein>
<dbReference type="Proteomes" id="UP001215827">
    <property type="component" value="Chromosome"/>
</dbReference>
<reference evidence="3 4" key="1">
    <citation type="submission" date="2023-03" db="EMBL/GenBank/DDBJ databases">
        <title>Altererythrobacter sp. CAU 1644 isolated from sand.</title>
        <authorList>
            <person name="Kim W."/>
        </authorList>
    </citation>
    <scope>NUCLEOTIDE SEQUENCE [LARGE SCALE GENOMIC DNA]</scope>
    <source>
        <strain evidence="3 4">CAU 1644</strain>
    </source>
</reference>
<keyword evidence="1" id="KW-0547">Nucleotide-binding</keyword>
<keyword evidence="1" id="KW-0067">ATP-binding</keyword>